<dbReference type="NCBIfam" id="TIGR01961">
    <property type="entry name" value="NuoC_fam"/>
    <property type="match status" value="1"/>
</dbReference>
<evidence type="ECO:0000256" key="3">
    <source>
        <dbReference type="HAMAP-Rule" id="MF_01357"/>
    </source>
</evidence>
<dbReference type="EC" id="7.1.1.-" evidence="3"/>
<dbReference type="InterPro" id="IPR037232">
    <property type="entry name" value="NADH_quin_OxRdtase_su_C/D-like"/>
</dbReference>
<dbReference type="PANTHER" id="PTHR10884">
    <property type="entry name" value="NADH DEHYDROGENASE UBIQUINONE IRON-SULFUR PROTEIN 3"/>
    <property type="match status" value="1"/>
</dbReference>
<evidence type="ECO:0000313" key="9">
    <source>
        <dbReference type="Proteomes" id="UP000030152"/>
    </source>
</evidence>
<evidence type="ECO:0000313" key="8">
    <source>
        <dbReference type="EMBL" id="KGO87257.1"/>
    </source>
</evidence>
<dbReference type="Proteomes" id="UP000030152">
    <property type="component" value="Unassembled WGS sequence"/>
</dbReference>
<dbReference type="PROSITE" id="PS00542">
    <property type="entry name" value="COMPLEX1_30K"/>
    <property type="match status" value="1"/>
</dbReference>
<dbReference type="HAMAP" id="MF_01357">
    <property type="entry name" value="NDH1_NuoC"/>
    <property type="match status" value="1"/>
</dbReference>
<keyword evidence="3 4" id="KW-1278">Translocase</keyword>
<dbReference type="GO" id="GO:0008137">
    <property type="term" value="F:NADH dehydrogenase (ubiquinone) activity"/>
    <property type="evidence" value="ECO:0007669"/>
    <property type="project" value="InterPro"/>
</dbReference>
<keyword evidence="3 4" id="KW-0520">NAD</keyword>
<dbReference type="OrthoDB" id="9803286at2"/>
<keyword evidence="2 3" id="KW-0813">Transport</keyword>
<gene>
    <name evidence="3" type="primary">nuoC</name>
    <name evidence="8" type="ORF">Q765_06205</name>
</gene>
<keyword evidence="9" id="KW-1185">Reference proteome</keyword>
<comment type="catalytic activity">
    <reaction evidence="3 5">
        <text>a quinone + NADH + 5 H(+)(in) = a quinol + NAD(+) + 4 H(+)(out)</text>
        <dbReference type="Rhea" id="RHEA:57888"/>
        <dbReference type="ChEBI" id="CHEBI:15378"/>
        <dbReference type="ChEBI" id="CHEBI:24646"/>
        <dbReference type="ChEBI" id="CHEBI:57540"/>
        <dbReference type="ChEBI" id="CHEBI:57945"/>
        <dbReference type="ChEBI" id="CHEBI:132124"/>
    </reaction>
</comment>
<name>A0A0A2M3Q1_9FLAO</name>
<dbReference type="InterPro" id="IPR020396">
    <property type="entry name" value="NADH_UbQ_OxRdtase_CS"/>
</dbReference>
<reference evidence="8 9" key="1">
    <citation type="submission" date="2013-09" db="EMBL/GenBank/DDBJ databases">
        <authorList>
            <person name="Zeng Z."/>
            <person name="Chen C."/>
        </authorList>
    </citation>
    <scope>NUCLEOTIDE SEQUENCE [LARGE SCALE GENOMIC DNA]</scope>
    <source>
        <strain evidence="8 9">WB 3.3-2</strain>
    </source>
</reference>
<dbReference type="RefSeq" id="WP_020213333.1">
    <property type="nucleotide sequence ID" value="NZ_JRLX01000005.1"/>
</dbReference>
<organism evidence="8 9">
    <name type="scientific">Flavobacterium rivuli WB 3.3-2 = DSM 21788</name>
    <dbReference type="NCBI Taxonomy" id="1121895"/>
    <lineage>
        <taxon>Bacteria</taxon>
        <taxon>Pseudomonadati</taxon>
        <taxon>Bacteroidota</taxon>
        <taxon>Flavobacteriia</taxon>
        <taxon>Flavobacteriales</taxon>
        <taxon>Flavobacteriaceae</taxon>
        <taxon>Flavobacterium</taxon>
    </lineage>
</organism>
<evidence type="ECO:0000256" key="4">
    <source>
        <dbReference type="RuleBase" id="RU003456"/>
    </source>
</evidence>
<dbReference type="STRING" id="1121895.GCA_000378485_02175"/>
<dbReference type="PANTHER" id="PTHR10884:SF14">
    <property type="entry name" value="NADH DEHYDROGENASE [UBIQUINONE] IRON-SULFUR PROTEIN 3, MITOCHONDRIAL"/>
    <property type="match status" value="1"/>
</dbReference>
<dbReference type="GO" id="GO:0048038">
    <property type="term" value="F:quinone binding"/>
    <property type="evidence" value="ECO:0007669"/>
    <property type="project" value="UniProtKB-KW"/>
</dbReference>
<evidence type="ECO:0000256" key="1">
    <source>
        <dbReference type="ARBA" id="ARBA00007569"/>
    </source>
</evidence>
<comment type="subunit">
    <text evidence="3">NDH-1 is composed of 14 different subunits. Subunits NuoB, C, D, E, F, and G constitute the peripheral sector of the complex.</text>
</comment>
<comment type="subcellular location">
    <subcellularLocation>
        <location evidence="3">Cell membrane</location>
        <topology evidence="3">Peripheral membrane protein</topology>
        <orientation evidence="3">Cytoplasmic side</orientation>
    </subcellularLocation>
</comment>
<sequence>MALETSVIEDKLTGKFGDKVTGFIQIKDILSFEVHADAMNDVMRFLKEDELLRFNFLTDVCGVHYPDNEVNRQFATVYHMHNWMDNVRIRFKSFLNGEKPEIDTATNLFLSANWQERETYDFYGIIFKGHPQLKRILNMDEMVSFPMRKEFPLEDGGRTDKDDRFFGRKPDNVNNN</sequence>
<evidence type="ECO:0000256" key="2">
    <source>
        <dbReference type="ARBA" id="ARBA00022448"/>
    </source>
</evidence>
<accession>A0A0A2M3Q1</accession>
<dbReference type="Gene3D" id="3.30.460.80">
    <property type="entry name" value="NADH:ubiquinone oxidoreductase, 30kDa subunit"/>
    <property type="match status" value="1"/>
</dbReference>
<dbReference type="AlphaFoldDB" id="A0A0A2M3Q1"/>
<evidence type="ECO:0000256" key="6">
    <source>
        <dbReference type="SAM" id="MobiDB-lite"/>
    </source>
</evidence>
<feature type="region of interest" description="Disordered" evidence="6">
    <location>
        <begin position="154"/>
        <end position="176"/>
    </location>
</feature>
<proteinExistence type="inferred from homology"/>
<keyword evidence="3 5" id="KW-0874">Quinone</keyword>
<keyword evidence="3" id="KW-1003">Cell membrane</keyword>
<dbReference type="GO" id="GO:0005886">
    <property type="term" value="C:plasma membrane"/>
    <property type="evidence" value="ECO:0007669"/>
    <property type="project" value="UniProtKB-SubCell"/>
</dbReference>
<dbReference type="EMBL" id="JRLX01000005">
    <property type="protein sequence ID" value="KGO87257.1"/>
    <property type="molecule type" value="Genomic_DNA"/>
</dbReference>
<dbReference type="eggNOG" id="COG0852">
    <property type="taxonomic scope" value="Bacteria"/>
</dbReference>
<evidence type="ECO:0000259" key="7">
    <source>
        <dbReference type="Pfam" id="PF00329"/>
    </source>
</evidence>
<dbReference type="Pfam" id="PF00329">
    <property type="entry name" value="Complex1_30kDa"/>
    <property type="match status" value="1"/>
</dbReference>
<comment type="caution">
    <text evidence="8">The sequence shown here is derived from an EMBL/GenBank/DDBJ whole genome shotgun (WGS) entry which is preliminary data.</text>
</comment>
<comment type="similarity">
    <text evidence="1 3 4">Belongs to the complex I 30 kDa subunit family.</text>
</comment>
<keyword evidence="3" id="KW-0472">Membrane</keyword>
<comment type="function">
    <text evidence="3">NDH-1 shuttles electrons from NADH, via FMN and iron-sulfur (Fe-S) centers, to quinones in the respiratory chain. The immediate electron acceptor for the enzyme in this species is believed to be a menaquinone. Couples the redox reaction to proton translocation (for every two electrons transferred, four hydrogen ions are translocated across the cytoplasmic membrane), and thus conserves the redox energy in a proton gradient.</text>
</comment>
<feature type="domain" description="NADH:ubiquinone oxidoreductase 30kDa subunit" evidence="7">
    <location>
        <begin position="33"/>
        <end position="154"/>
    </location>
</feature>
<evidence type="ECO:0000256" key="5">
    <source>
        <dbReference type="RuleBase" id="RU003582"/>
    </source>
</evidence>
<dbReference type="InterPro" id="IPR001268">
    <property type="entry name" value="NADH_UbQ_OxRdtase_30kDa_su"/>
</dbReference>
<dbReference type="GO" id="GO:0050136">
    <property type="term" value="F:NADH dehydrogenase (quinone) (non-electrogenic) activity"/>
    <property type="evidence" value="ECO:0007669"/>
    <property type="project" value="UniProtKB-UniRule"/>
</dbReference>
<dbReference type="InterPro" id="IPR010218">
    <property type="entry name" value="NADH_DH_suC"/>
</dbReference>
<dbReference type="SUPFAM" id="SSF143243">
    <property type="entry name" value="Nqo5-like"/>
    <property type="match status" value="1"/>
</dbReference>
<protein>
    <recommendedName>
        <fullName evidence="3">NADH-quinone oxidoreductase subunit C</fullName>
        <ecNumber evidence="3">7.1.1.-</ecNumber>
    </recommendedName>
    <alternativeName>
        <fullName evidence="3">NADH dehydrogenase I subunit C</fullName>
    </alternativeName>
    <alternativeName>
        <fullName evidence="3">NDH-1 subunit C</fullName>
    </alternativeName>
</protein>